<organism evidence="1 2">
    <name type="scientific">Alternaria alternata</name>
    <name type="common">Alternaria rot fungus</name>
    <name type="synonym">Torula alternata</name>
    <dbReference type="NCBI Taxonomy" id="5599"/>
    <lineage>
        <taxon>Eukaryota</taxon>
        <taxon>Fungi</taxon>
        <taxon>Dikarya</taxon>
        <taxon>Ascomycota</taxon>
        <taxon>Pezizomycotina</taxon>
        <taxon>Dothideomycetes</taxon>
        <taxon>Pleosporomycetidae</taxon>
        <taxon>Pleosporales</taxon>
        <taxon>Pleosporineae</taxon>
        <taxon>Pleosporaceae</taxon>
        <taxon>Alternaria</taxon>
        <taxon>Alternaria sect. Alternaria</taxon>
        <taxon>Alternaria alternata complex</taxon>
    </lineage>
</organism>
<dbReference type="PROSITE" id="PS51257">
    <property type="entry name" value="PROKAR_LIPOPROTEIN"/>
    <property type="match status" value="1"/>
</dbReference>
<protein>
    <submittedName>
        <fullName evidence="1">Uncharacterized protein</fullName>
    </submittedName>
</protein>
<evidence type="ECO:0000313" key="1">
    <source>
        <dbReference type="EMBL" id="OAG13601.1"/>
    </source>
</evidence>
<sequence length="70" mass="8129">MQSRDAQYGLKTERHSAAEYRPSGLILVASGSCRDPRSMPTHISKFNPILRSSWHMYVQGTETDTRWRLY</sequence>
<dbReference type="AlphaFoldDB" id="A0A177D2D7"/>
<keyword evidence="2" id="KW-1185">Reference proteome</keyword>
<dbReference type="RefSeq" id="XP_018379022.1">
    <property type="nucleotide sequence ID" value="XM_018532644.1"/>
</dbReference>
<accession>A0A177D2D7</accession>
<evidence type="ECO:0000313" key="2">
    <source>
        <dbReference type="Proteomes" id="UP000077248"/>
    </source>
</evidence>
<name>A0A177D2D7_ALTAL</name>
<gene>
    <name evidence="1" type="ORF">CC77DRAFT_661041</name>
</gene>
<dbReference type="Proteomes" id="UP000077248">
    <property type="component" value="Unassembled WGS sequence"/>
</dbReference>
<dbReference type="GeneID" id="29118238"/>
<reference evidence="1 2" key="1">
    <citation type="submission" date="2016-05" db="EMBL/GenBank/DDBJ databases">
        <title>Comparative analysis of secretome profiles of manganese(II)-oxidizing ascomycete fungi.</title>
        <authorList>
            <consortium name="DOE Joint Genome Institute"/>
            <person name="Zeiner C.A."/>
            <person name="Purvine S.O."/>
            <person name="Zink E.M."/>
            <person name="Wu S."/>
            <person name="Pasa-Tolic L."/>
            <person name="Chaput D.L."/>
            <person name="Haridas S."/>
            <person name="Grigoriev I.V."/>
            <person name="Santelli C.M."/>
            <person name="Hansel C.M."/>
        </authorList>
    </citation>
    <scope>NUCLEOTIDE SEQUENCE [LARGE SCALE GENOMIC DNA]</scope>
    <source>
        <strain evidence="1 2">SRC1lrK2f</strain>
    </source>
</reference>
<dbReference type="KEGG" id="aalt:CC77DRAFT_661041"/>
<dbReference type="VEuPathDB" id="FungiDB:CC77DRAFT_661041"/>
<proteinExistence type="predicted"/>
<dbReference type="EMBL" id="KV441508">
    <property type="protein sequence ID" value="OAG13601.1"/>
    <property type="molecule type" value="Genomic_DNA"/>
</dbReference>